<dbReference type="RefSeq" id="WP_189515806.1">
    <property type="nucleotide sequence ID" value="NZ_BMXG01000017.1"/>
</dbReference>
<dbReference type="AlphaFoldDB" id="A0A8J3DJL3"/>
<comment type="caution">
    <text evidence="1">The sequence shown here is derived from an EMBL/GenBank/DDBJ whole genome shotgun (WGS) entry which is preliminary data.</text>
</comment>
<reference evidence="1" key="1">
    <citation type="journal article" date="2014" name="Int. J. Syst. Evol. Microbiol.">
        <title>Complete genome sequence of Corynebacterium casei LMG S-19264T (=DSM 44701T), isolated from a smear-ripened cheese.</title>
        <authorList>
            <consortium name="US DOE Joint Genome Institute (JGI-PGF)"/>
            <person name="Walter F."/>
            <person name="Albersmeier A."/>
            <person name="Kalinowski J."/>
            <person name="Ruckert C."/>
        </authorList>
    </citation>
    <scope>NUCLEOTIDE SEQUENCE</scope>
    <source>
        <strain evidence="1">KCTC 12870</strain>
    </source>
</reference>
<protein>
    <submittedName>
        <fullName evidence="1">Uncharacterized protein</fullName>
    </submittedName>
</protein>
<dbReference type="Proteomes" id="UP000642829">
    <property type="component" value="Unassembled WGS sequence"/>
</dbReference>
<reference evidence="1" key="2">
    <citation type="submission" date="2020-09" db="EMBL/GenBank/DDBJ databases">
        <authorList>
            <person name="Sun Q."/>
            <person name="Kim S."/>
        </authorList>
    </citation>
    <scope>NUCLEOTIDE SEQUENCE</scope>
    <source>
        <strain evidence="1">KCTC 12870</strain>
    </source>
</reference>
<name>A0A8J3DJL3_9BACT</name>
<accession>A0A8J3DJL3</accession>
<keyword evidence="2" id="KW-1185">Reference proteome</keyword>
<evidence type="ECO:0000313" key="2">
    <source>
        <dbReference type="Proteomes" id="UP000642829"/>
    </source>
</evidence>
<gene>
    <name evidence="1" type="ORF">GCM10007047_25530</name>
</gene>
<proteinExistence type="predicted"/>
<organism evidence="1 2">
    <name type="scientific">Cerasicoccus arenae</name>
    <dbReference type="NCBI Taxonomy" id="424488"/>
    <lineage>
        <taxon>Bacteria</taxon>
        <taxon>Pseudomonadati</taxon>
        <taxon>Verrucomicrobiota</taxon>
        <taxon>Opitutia</taxon>
        <taxon>Puniceicoccales</taxon>
        <taxon>Cerasicoccaceae</taxon>
        <taxon>Cerasicoccus</taxon>
    </lineage>
</organism>
<evidence type="ECO:0000313" key="1">
    <source>
        <dbReference type="EMBL" id="GHC07310.1"/>
    </source>
</evidence>
<sequence>MYVFSASDKRGQLPEVQVGRRAMIMVDGANKEKGIMTVYVEFSYE</sequence>
<dbReference type="EMBL" id="BMXG01000017">
    <property type="protein sequence ID" value="GHC07310.1"/>
    <property type="molecule type" value="Genomic_DNA"/>
</dbReference>